<sequence length="255" mass="28613">MGRIRILGSGTSTGVPEIGCTCPVCTSADVRDNRLRASSLVHTEDAVILVDCGPDFRQQMLNVSSFEKIDGVLITHEHYDHVGGLDDLRPFCRFADIPIYSDVNTAAHLRARMPYCFVDKVYPGVPRINLEEVEAGRPFYINRTEILPLQVMHGKLPILGYRIGKKLGYITDMHTMPDESFERLRGVEVLIMNALRPEPHPTHQTVSEALVATERIGAKETYFIHMSHHVGLHADIEKALPSHVHFAYDGLEITF</sequence>
<dbReference type="Proteomes" id="UP000295600">
    <property type="component" value="Unassembled WGS sequence"/>
</dbReference>
<name>A0A2R3MU79_9BACE</name>
<dbReference type="KEGG" id="bhf:C3V43_12885"/>
<dbReference type="AlphaFoldDB" id="A0A2R3MU79"/>
<protein>
    <submittedName>
        <fullName evidence="1">Phosphoribosyl 1,2-cyclic phosphate phosphodiesterase</fullName>
    </submittedName>
</protein>
<organism evidence="1 2">
    <name type="scientific">Prevotella heparinolytica</name>
    <dbReference type="NCBI Taxonomy" id="28113"/>
    <lineage>
        <taxon>Bacteria</taxon>
        <taxon>Pseudomonadati</taxon>
        <taxon>Bacteroidota</taxon>
        <taxon>Bacteroidia</taxon>
        <taxon>Bacteroidales</taxon>
        <taxon>Bacteroidaceae</taxon>
        <taxon>Bacteroides</taxon>
    </lineage>
</organism>
<dbReference type="Pfam" id="PF12706">
    <property type="entry name" value="Lactamase_B_2"/>
    <property type="match status" value="1"/>
</dbReference>
<dbReference type="PANTHER" id="PTHR42663">
    <property type="entry name" value="HYDROLASE C777.06C-RELATED-RELATED"/>
    <property type="match status" value="1"/>
</dbReference>
<dbReference type="InterPro" id="IPR001279">
    <property type="entry name" value="Metallo-B-lactamas"/>
</dbReference>
<dbReference type="SUPFAM" id="SSF56281">
    <property type="entry name" value="Metallo-hydrolase/oxidoreductase"/>
    <property type="match status" value="1"/>
</dbReference>
<proteinExistence type="predicted"/>
<gene>
    <name evidence="1" type="ORF">EV202_11635</name>
</gene>
<dbReference type="SMART" id="SM00849">
    <property type="entry name" value="Lactamase_B"/>
    <property type="match status" value="1"/>
</dbReference>
<comment type="caution">
    <text evidence="1">The sequence shown here is derived from an EMBL/GenBank/DDBJ whole genome shotgun (WGS) entry which is preliminary data.</text>
</comment>
<dbReference type="GeneID" id="94549307"/>
<dbReference type="NCBIfam" id="NF002553">
    <property type="entry name" value="PRK02113.1"/>
    <property type="match status" value="1"/>
</dbReference>
<evidence type="ECO:0000313" key="2">
    <source>
        <dbReference type="Proteomes" id="UP000295600"/>
    </source>
</evidence>
<accession>A0A2R3MU79</accession>
<dbReference type="Gene3D" id="3.60.15.10">
    <property type="entry name" value="Ribonuclease Z/Hydroxyacylglutathione hydrolase-like"/>
    <property type="match status" value="1"/>
</dbReference>
<dbReference type="InterPro" id="IPR036866">
    <property type="entry name" value="RibonucZ/Hydroxyglut_hydro"/>
</dbReference>
<dbReference type="RefSeq" id="WP_106070113.1">
    <property type="nucleotide sequence ID" value="NZ_CAUSQV010000015.1"/>
</dbReference>
<dbReference type="EMBL" id="SLXB01000016">
    <property type="protein sequence ID" value="TCO90627.1"/>
    <property type="molecule type" value="Genomic_DNA"/>
</dbReference>
<reference evidence="1 2" key="1">
    <citation type="submission" date="2019-03" db="EMBL/GenBank/DDBJ databases">
        <title>Genomic Encyclopedia of Type Strains, Phase IV (KMG-IV): sequencing the most valuable type-strain genomes for metagenomic binning, comparative biology and taxonomic classification.</title>
        <authorList>
            <person name="Goeker M."/>
        </authorList>
    </citation>
    <scope>NUCLEOTIDE SEQUENCE [LARGE SCALE GENOMIC DNA]</scope>
    <source>
        <strain evidence="1 2">DSM 23917</strain>
    </source>
</reference>
<dbReference type="CDD" id="cd16279">
    <property type="entry name" value="metallo-hydrolase-like_MBL-fold"/>
    <property type="match status" value="1"/>
</dbReference>
<dbReference type="PANTHER" id="PTHR42663:SF6">
    <property type="entry name" value="HYDROLASE C777.06C-RELATED"/>
    <property type="match status" value="1"/>
</dbReference>
<evidence type="ECO:0000313" key="1">
    <source>
        <dbReference type="EMBL" id="TCO90627.1"/>
    </source>
</evidence>